<dbReference type="GO" id="GO:0000139">
    <property type="term" value="C:Golgi membrane"/>
    <property type="evidence" value="ECO:0007669"/>
    <property type="project" value="UniProtKB-SubCell"/>
</dbReference>
<evidence type="ECO:0000256" key="1">
    <source>
        <dbReference type="ARBA" id="ARBA00004127"/>
    </source>
</evidence>
<dbReference type="GO" id="GO:0016788">
    <property type="term" value="F:hydrolase activity, acting on ester bonds"/>
    <property type="evidence" value="ECO:0007669"/>
    <property type="project" value="TreeGrafter"/>
</dbReference>
<feature type="transmembrane region" description="Helical" evidence="8">
    <location>
        <begin position="182"/>
        <end position="202"/>
    </location>
</feature>
<sequence length="357" mass="41997">MVVFLCVPKSVLASTGDRSQMFYSCLQDCLAQNCSGSVTHSNHETYFKFFHLKKKKLGSSQDSQSFFILRALHWTCSDECKYFCMWPTVNWFVEAEIGVQQFYGKWPFIRFWGIQEPAATLFSILNLVGHVVMIRRFRKEVKPSAPFYLMTHYFCIICCQAWLWSTIFHIRDVRFTEIMDYLGAFSMVLFSVYHFFVRVLAFQSHSSQYSLFFGMAIGFFFVYHSYTTFFVKMDYGYNMLINIAFGAVNILGWSIWCLKFYKRRPYVKQCAAFLALVAFTTLFELLDFPPLFWVLDAHALWHLSTAPLAILWYKNILKIFVLEIFVMEVISDMKTTSEDFCSKGWERSDEDRPTNAF</sequence>
<evidence type="ECO:0000256" key="5">
    <source>
        <dbReference type="ARBA" id="ARBA00022729"/>
    </source>
</evidence>
<dbReference type="InterPro" id="IPR007217">
    <property type="entry name" value="Per1-like"/>
</dbReference>
<feature type="transmembrane region" description="Helical" evidence="8">
    <location>
        <begin position="270"/>
        <end position="286"/>
    </location>
</feature>
<name>A0A4Y7MEU0_9CRUS</name>
<comment type="caution">
    <text evidence="8">Lacks conserved residue(s) required for the propagation of feature annotation.</text>
</comment>
<feature type="transmembrane region" description="Helical" evidence="8">
    <location>
        <begin position="118"/>
        <end position="135"/>
    </location>
</feature>
<dbReference type="AlphaFoldDB" id="A0A4Y7MEU0"/>
<dbReference type="GO" id="GO:0006506">
    <property type="term" value="P:GPI anchor biosynthetic process"/>
    <property type="evidence" value="ECO:0007669"/>
    <property type="project" value="UniProtKB-KW"/>
</dbReference>
<evidence type="ECO:0000256" key="2">
    <source>
        <dbReference type="ARBA" id="ARBA00006387"/>
    </source>
</evidence>
<comment type="subcellular location">
    <subcellularLocation>
        <location evidence="1">Endomembrane system</location>
        <topology evidence="1">Multi-pass membrane protein</topology>
    </subcellularLocation>
    <subcellularLocation>
        <location evidence="8">Golgi apparatus membrane</location>
        <topology evidence="8">Multi-pass membrane protein</topology>
    </subcellularLocation>
</comment>
<proteinExistence type="evidence at transcript level"/>
<feature type="transmembrane region" description="Helical" evidence="8">
    <location>
        <begin position="239"/>
        <end position="258"/>
    </location>
</feature>
<evidence type="ECO:0000256" key="7">
    <source>
        <dbReference type="ARBA" id="ARBA00023136"/>
    </source>
</evidence>
<reference evidence="9" key="1">
    <citation type="submission" date="2018-08" db="EMBL/GenBank/DDBJ databases">
        <authorList>
            <person name="Cornetti L."/>
        </authorList>
    </citation>
    <scope>NUCLEOTIDE SEQUENCE</scope>
    <source>
        <strain evidence="9">US-MO</strain>
    </source>
</reference>
<dbReference type="EMBL" id="LR008640">
    <property type="protein sequence ID" value="SVE78259.1"/>
    <property type="molecule type" value="mRNA"/>
</dbReference>
<gene>
    <name evidence="9" type="primary">EOG090X0702</name>
</gene>
<evidence type="ECO:0000256" key="3">
    <source>
        <dbReference type="ARBA" id="ARBA00022502"/>
    </source>
</evidence>
<accession>A0A4Y7MEU0</accession>
<evidence type="ECO:0000256" key="6">
    <source>
        <dbReference type="ARBA" id="ARBA00022989"/>
    </source>
</evidence>
<dbReference type="Pfam" id="PF04080">
    <property type="entry name" value="Per1"/>
    <property type="match status" value="1"/>
</dbReference>
<keyword evidence="6 8" id="KW-1133">Transmembrane helix</keyword>
<dbReference type="GO" id="GO:0005789">
    <property type="term" value="C:endoplasmic reticulum membrane"/>
    <property type="evidence" value="ECO:0007669"/>
    <property type="project" value="TreeGrafter"/>
</dbReference>
<keyword evidence="5" id="KW-0732">Signal</keyword>
<keyword evidence="7 8" id="KW-0472">Membrane</keyword>
<organism evidence="9">
    <name type="scientific">Daphnia lumholtzi</name>
    <dbReference type="NCBI Taxonomy" id="42856"/>
    <lineage>
        <taxon>Eukaryota</taxon>
        <taxon>Metazoa</taxon>
        <taxon>Ecdysozoa</taxon>
        <taxon>Arthropoda</taxon>
        <taxon>Crustacea</taxon>
        <taxon>Branchiopoda</taxon>
        <taxon>Diplostraca</taxon>
        <taxon>Cladocera</taxon>
        <taxon>Anomopoda</taxon>
        <taxon>Daphniidae</taxon>
        <taxon>Daphnia</taxon>
    </lineage>
</organism>
<evidence type="ECO:0000256" key="4">
    <source>
        <dbReference type="ARBA" id="ARBA00022692"/>
    </source>
</evidence>
<keyword evidence="4 8" id="KW-0812">Transmembrane</keyword>
<feature type="transmembrane region" description="Helical" evidence="8">
    <location>
        <begin position="209"/>
        <end position="227"/>
    </location>
</feature>
<evidence type="ECO:0000256" key="8">
    <source>
        <dbReference type="RuleBase" id="RU365066"/>
    </source>
</evidence>
<dbReference type="PANTHER" id="PTHR13148">
    <property type="entry name" value="PER1-RELATED"/>
    <property type="match status" value="1"/>
</dbReference>
<feature type="transmembrane region" description="Helical" evidence="8">
    <location>
        <begin position="147"/>
        <end position="170"/>
    </location>
</feature>
<protein>
    <recommendedName>
        <fullName evidence="8">Post-GPI attachment to proteins factor 3</fullName>
    </recommendedName>
</protein>
<evidence type="ECO:0000313" key="9">
    <source>
        <dbReference type="EMBL" id="SVE78259.1"/>
    </source>
</evidence>
<keyword evidence="3 8" id="KW-0337">GPI-anchor biosynthesis</keyword>
<comment type="similarity">
    <text evidence="2 8">Belongs to the PGAP3 family.</text>
</comment>
<keyword evidence="8" id="KW-0333">Golgi apparatus</keyword>
<comment type="function">
    <text evidence="8">Involved in the lipid remodeling steps of GPI-anchor maturation.</text>
</comment>
<dbReference type="PANTHER" id="PTHR13148:SF0">
    <property type="entry name" value="POST-GPI ATTACHMENT TO PROTEINS FACTOR 3"/>
    <property type="match status" value="1"/>
</dbReference>